<evidence type="ECO:0000256" key="5">
    <source>
        <dbReference type="ARBA" id="ARBA00023136"/>
    </source>
</evidence>
<dbReference type="GO" id="GO:0005537">
    <property type="term" value="F:D-mannose binding"/>
    <property type="evidence" value="ECO:0007669"/>
    <property type="project" value="TreeGrafter"/>
</dbReference>
<dbReference type="STRING" id="52247.A0A4T0WX07"/>
<keyword evidence="5" id="KW-0472">Membrane</keyword>
<sequence length="439" mass="49881">MRITDSVIVLVITFASYVMAVNEIAQLSLANLVSIETLDDISVNWKVTDAAKYEEGRIILTPKSIIVSAQDESFEYGSLWSTKSPVSLESFTTELTIRSIGSVGYTDAGISLFIIDANNDVSDESNFGGPFLFKGLQVLLNHDRELGPVIRVYLNDGSKKLNIESDFIGAYKNEYQGATVPMTIKVAYSNNFFKITCDNKLLFVSDQINLDKLISNEIRIGITAQSRKKLDLHEQFEVLRLITYDDVTKEMKEDEDETLFAKHDQYLAQRIPIGDKFREQEARLISKLQDSKDVGGDSISKELSLIKDSMAILLEEVKLVDQTVIRQQIFTLGKSIERLSINFGQLQNQYDEVNRKLDEISNVFKKQFNLLDNYDSSLRAFDKVLRTQLKSADNLDNKISDLVTRYKNDDYNSNNNGVDEDFFTKLKSILYIILLPIKK</sequence>
<comment type="caution">
    <text evidence="8">The sequence shown here is derived from an EMBL/GenBank/DDBJ whole genome shotgun (WGS) entry which is preliminary data.</text>
</comment>
<keyword evidence="2" id="KW-0812">Transmembrane</keyword>
<dbReference type="GO" id="GO:0005789">
    <property type="term" value="C:endoplasmic reticulum membrane"/>
    <property type="evidence" value="ECO:0007669"/>
    <property type="project" value="TreeGrafter"/>
</dbReference>
<dbReference type="PANTHER" id="PTHR12223:SF28">
    <property type="entry name" value="LECTIN, MANNOSE BINDING 1 LIKE"/>
    <property type="match status" value="1"/>
</dbReference>
<evidence type="ECO:0000313" key="9">
    <source>
        <dbReference type="Proteomes" id="UP000307173"/>
    </source>
</evidence>
<dbReference type="PROSITE" id="PS51328">
    <property type="entry name" value="L_LECTIN_LIKE"/>
    <property type="match status" value="1"/>
</dbReference>
<evidence type="ECO:0000313" key="8">
    <source>
        <dbReference type="EMBL" id="TID17202.1"/>
    </source>
</evidence>
<evidence type="ECO:0000256" key="3">
    <source>
        <dbReference type="ARBA" id="ARBA00022729"/>
    </source>
</evidence>
<dbReference type="SUPFAM" id="SSF49899">
    <property type="entry name" value="Concanavalin A-like lectins/glucanases"/>
    <property type="match status" value="1"/>
</dbReference>
<dbReference type="GO" id="GO:0005793">
    <property type="term" value="C:endoplasmic reticulum-Golgi intermediate compartment"/>
    <property type="evidence" value="ECO:0007669"/>
    <property type="project" value="TreeGrafter"/>
</dbReference>
<reference evidence="8 9" key="1">
    <citation type="journal article" date="2019" name="Front. Genet.">
        <title>Whole-Genome Sequencing of the Opportunistic Yeast Pathogen Candida inconspicua Uncovers Its Hybrid Origin.</title>
        <authorList>
            <person name="Mixao V."/>
            <person name="Hansen A.P."/>
            <person name="Saus E."/>
            <person name="Boekhout T."/>
            <person name="Lass-Florl C."/>
            <person name="Gabaldon T."/>
        </authorList>
    </citation>
    <scope>NUCLEOTIDE SEQUENCE [LARGE SCALE GENOMIC DNA]</scope>
    <source>
        <strain evidence="8 9">CBS 180</strain>
    </source>
</reference>
<dbReference type="InterPro" id="IPR051136">
    <property type="entry name" value="Intracellular_Lectin-GPT"/>
</dbReference>
<feature type="domain" description="L-type lectin-like" evidence="7">
    <location>
        <begin position="19"/>
        <end position="246"/>
    </location>
</feature>
<accession>A0A4T0WX07</accession>
<gene>
    <name evidence="8" type="ORF">CANINC_004061</name>
</gene>
<dbReference type="InterPro" id="IPR005052">
    <property type="entry name" value="Lectin_leg"/>
</dbReference>
<proteinExistence type="predicted"/>
<evidence type="ECO:0000259" key="7">
    <source>
        <dbReference type="PROSITE" id="PS51328"/>
    </source>
</evidence>
<dbReference type="GO" id="GO:0006888">
    <property type="term" value="P:endoplasmic reticulum to Golgi vesicle-mediated transport"/>
    <property type="evidence" value="ECO:0007669"/>
    <property type="project" value="TreeGrafter"/>
</dbReference>
<keyword evidence="4" id="KW-1133">Transmembrane helix</keyword>
<organism evidence="8 9">
    <name type="scientific">Pichia inconspicua</name>
    <dbReference type="NCBI Taxonomy" id="52247"/>
    <lineage>
        <taxon>Eukaryota</taxon>
        <taxon>Fungi</taxon>
        <taxon>Dikarya</taxon>
        <taxon>Ascomycota</taxon>
        <taxon>Saccharomycotina</taxon>
        <taxon>Pichiomycetes</taxon>
        <taxon>Pichiales</taxon>
        <taxon>Pichiaceae</taxon>
        <taxon>Pichia</taxon>
    </lineage>
</organism>
<keyword evidence="6" id="KW-0175">Coiled coil</keyword>
<dbReference type="AlphaFoldDB" id="A0A4T0WX07"/>
<dbReference type="GO" id="GO:0000139">
    <property type="term" value="C:Golgi membrane"/>
    <property type="evidence" value="ECO:0007669"/>
    <property type="project" value="TreeGrafter"/>
</dbReference>
<evidence type="ECO:0000256" key="2">
    <source>
        <dbReference type="ARBA" id="ARBA00022692"/>
    </source>
</evidence>
<dbReference type="Pfam" id="PF03388">
    <property type="entry name" value="Lectin_leg-like"/>
    <property type="match status" value="1"/>
</dbReference>
<dbReference type="PANTHER" id="PTHR12223">
    <property type="entry name" value="VESICULAR MANNOSE-BINDING LECTIN"/>
    <property type="match status" value="1"/>
</dbReference>
<dbReference type="OrthoDB" id="10265193at2759"/>
<name>A0A4T0WX07_9ASCO</name>
<keyword evidence="3" id="KW-0732">Signal</keyword>
<dbReference type="Proteomes" id="UP000307173">
    <property type="component" value="Unassembled WGS sequence"/>
</dbReference>
<keyword evidence="9" id="KW-1185">Reference proteome</keyword>
<dbReference type="GO" id="GO:0030134">
    <property type="term" value="C:COPII-coated ER to Golgi transport vesicle"/>
    <property type="evidence" value="ECO:0007669"/>
    <property type="project" value="TreeGrafter"/>
</dbReference>
<dbReference type="EMBL" id="SELW01000638">
    <property type="protein sequence ID" value="TID17202.1"/>
    <property type="molecule type" value="Genomic_DNA"/>
</dbReference>
<evidence type="ECO:0000256" key="4">
    <source>
        <dbReference type="ARBA" id="ARBA00022989"/>
    </source>
</evidence>
<evidence type="ECO:0000256" key="6">
    <source>
        <dbReference type="SAM" id="Coils"/>
    </source>
</evidence>
<dbReference type="InterPro" id="IPR013320">
    <property type="entry name" value="ConA-like_dom_sf"/>
</dbReference>
<comment type="subcellular location">
    <subcellularLocation>
        <location evidence="1">Membrane</location>
        <topology evidence="1">Single-pass type I membrane protein</topology>
    </subcellularLocation>
</comment>
<protein>
    <recommendedName>
        <fullName evidence="7">L-type lectin-like domain-containing protein</fullName>
    </recommendedName>
</protein>
<dbReference type="Gene3D" id="2.60.120.200">
    <property type="match status" value="1"/>
</dbReference>
<feature type="coiled-coil region" evidence="6">
    <location>
        <begin position="336"/>
        <end position="363"/>
    </location>
</feature>
<evidence type="ECO:0000256" key="1">
    <source>
        <dbReference type="ARBA" id="ARBA00004479"/>
    </source>
</evidence>